<dbReference type="GO" id="GO:0015031">
    <property type="term" value="P:protein transport"/>
    <property type="evidence" value="ECO:0007669"/>
    <property type="project" value="UniProtKB-KW"/>
</dbReference>
<dbReference type="GO" id="GO:0006893">
    <property type="term" value="P:Golgi to plasma membrane transport"/>
    <property type="evidence" value="ECO:0007669"/>
    <property type="project" value="TreeGrafter"/>
</dbReference>
<comment type="function">
    <text evidence="1">Component of the exocyst complex involved in the docking of exocytic vesicles with fusion sites on the plasma membrane.</text>
</comment>
<dbReference type="GO" id="GO:0090522">
    <property type="term" value="P:vesicle tethering involved in exocytosis"/>
    <property type="evidence" value="ECO:0007669"/>
    <property type="project" value="UniProtKB-UniRule"/>
</dbReference>
<proteinExistence type="inferred from homology"/>
<feature type="compositionally biased region" description="Basic and acidic residues" evidence="2">
    <location>
        <begin position="79"/>
        <end position="95"/>
    </location>
</feature>
<dbReference type="PANTHER" id="PTHR14146">
    <property type="entry name" value="EXOCYST COMPLEX COMPONENT 4"/>
    <property type="match status" value="1"/>
</dbReference>
<organism evidence="3 4">
    <name type="scientific">Sphaeroforma arctica JP610</name>
    <dbReference type="NCBI Taxonomy" id="667725"/>
    <lineage>
        <taxon>Eukaryota</taxon>
        <taxon>Ichthyosporea</taxon>
        <taxon>Ichthyophonida</taxon>
        <taxon>Sphaeroforma</taxon>
    </lineage>
</organism>
<reference evidence="3 4" key="1">
    <citation type="submission" date="2011-02" db="EMBL/GenBank/DDBJ databases">
        <title>The Genome Sequence of Sphaeroforma arctica JP610.</title>
        <authorList>
            <consortium name="The Broad Institute Genome Sequencing Platform"/>
            <person name="Russ C."/>
            <person name="Cuomo C."/>
            <person name="Young S.K."/>
            <person name="Zeng Q."/>
            <person name="Gargeya S."/>
            <person name="Alvarado L."/>
            <person name="Berlin A."/>
            <person name="Chapman S.B."/>
            <person name="Chen Z."/>
            <person name="Freedman E."/>
            <person name="Gellesch M."/>
            <person name="Goldberg J."/>
            <person name="Griggs A."/>
            <person name="Gujja S."/>
            <person name="Heilman E."/>
            <person name="Heiman D."/>
            <person name="Howarth C."/>
            <person name="Mehta T."/>
            <person name="Neiman D."/>
            <person name="Pearson M."/>
            <person name="Roberts A."/>
            <person name="Saif S."/>
            <person name="Shea T."/>
            <person name="Shenoy N."/>
            <person name="Sisk P."/>
            <person name="Stolte C."/>
            <person name="Sykes S."/>
            <person name="White J."/>
            <person name="Yandava C."/>
            <person name="Burger G."/>
            <person name="Gray M.W."/>
            <person name="Holland P.W.H."/>
            <person name="King N."/>
            <person name="Lang F.B.F."/>
            <person name="Roger A.J."/>
            <person name="Ruiz-Trillo I."/>
            <person name="Haas B."/>
            <person name="Nusbaum C."/>
            <person name="Birren B."/>
        </authorList>
    </citation>
    <scope>NUCLEOTIDE SEQUENCE [LARGE SCALE GENOMIC DNA]</scope>
    <source>
        <strain evidence="3 4">JP610</strain>
    </source>
</reference>
<dbReference type="InterPro" id="IPR039682">
    <property type="entry name" value="Sec8/EXOC4"/>
</dbReference>
<dbReference type="GO" id="GO:0000145">
    <property type="term" value="C:exocyst"/>
    <property type="evidence" value="ECO:0007669"/>
    <property type="project" value="UniProtKB-UniRule"/>
</dbReference>
<dbReference type="EMBL" id="KQ246146">
    <property type="protein sequence ID" value="KNC73060.1"/>
    <property type="molecule type" value="Genomic_DNA"/>
</dbReference>
<dbReference type="PANTHER" id="PTHR14146:SF0">
    <property type="entry name" value="EXOCYST COMPLEX COMPONENT 4"/>
    <property type="match status" value="1"/>
</dbReference>
<dbReference type="RefSeq" id="XP_014146961.1">
    <property type="nucleotide sequence ID" value="XM_014291486.1"/>
</dbReference>
<dbReference type="GeneID" id="25914884"/>
<evidence type="ECO:0000256" key="2">
    <source>
        <dbReference type="SAM" id="MobiDB-lite"/>
    </source>
</evidence>
<keyword evidence="1" id="KW-0813">Transport</keyword>
<dbReference type="GO" id="GO:0006612">
    <property type="term" value="P:protein targeting to membrane"/>
    <property type="evidence" value="ECO:0007669"/>
    <property type="project" value="UniProtKB-UniRule"/>
</dbReference>
<evidence type="ECO:0000313" key="3">
    <source>
        <dbReference type="EMBL" id="KNC73059.1"/>
    </source>
</evidence>
<comment type="similarity">
    <text evidence="1">Belongs to the SEC8 family.</text>
</comment>
<gene>
    <name evidence="3" type="ORF">SARC_14380</name>
</gene>
<protein>
    <recommendedName>
        <fullName evidence="1">Exocyst complex component Sec8</fullName>
    </recommendedName>
</protein>
<name>A0A0L0F8M3_9EUKA</name>
<keyword evidence="4" id="KW-1185">Reference proteome</keyword>
<evidence type="ECO:0000313" key="4">
    <source>
        <dbReference type="Proteomes" id="UP000054560"/>
    </source>
</evidence>
<sequence length="145" mass="16404">MDDVCKVSDQAYIMCSEKQYFLAALLLSQTLGYIDNDLQDVGALSEIRQAIQTQQTALYDVLVDQLHTQLYMKWLNTDTHNKPTEGTDTKPKDTAMENGTQRVFSASSKTISSRLIQKFVASSIYTPRMKRCLQDVVEINAQNSK</sequence>
<dbReference type="RefSeq" id="XP_014146962.1">
    <property type="nucleotide sequence ID" value="XM_014291487.1"/>
</dbReference>
<dbReference type="OrthoDB" id="272977at2759"/>
<keyword evidence="1" id="KW-0653">Protein transport</keyword>
<feature type="region of interest" description="Disordered" evidence="2">
    <location>
        <begin position="78"/>
        <end position="97"/>
    </location>
</feature>
<keyword evidence="1" id="KW-0268">Exocytosis</keyword>
<dbReference type="EMBL" id="KQ246146">
    <property type="protein sequence ID" value="KNC73059.1"/>
    <property type="molecule type" value="Genomic_DNA"/>
</dbReference>
<dbReference type="AlphaFoldDB" id="A0A0L0F8M3"/>
<accession>A0A0L0F8M3</accession>
<feature type="non-terminal residue" evidence="3">
    <location>
        <position position="145"/>
    </location>
</feature>
<dbReference type="Proteomes" id="UP000054560">
    <property type="component" value="Unassembled WGS sequence"/>
</dbReference>
<evidence type="ECO:0000256" key="1">
    <source>
        <dbReference type="RuleBase" id="RU367079"/>
    </source>
</evidence>